<dbReference type="Proteomes" id="UP000499080">
    <property type="component" value="Unassembled WGS sequence"/>
</dbReference>
<feature type="region of interest" description="Disordered" evidence="1">
    <location>
        <begin position="67"/>
        <end position="94"/>
    </location>
</feature>
<evidence type="ECO:0000313" key="2">
    <source>
        <dbReference type="EMBL" id="GBO00814.1"/>
    </source>
</evidence>
<dbReference type="EMBL" id="BGPR01029183">
    <property type="protein sequence ID" value="GBO00814.1"/>
    <property type="molecule type" value="Genomic_DNA"/>
</dbReference>
<accession>A0A4Y2TM55</accession>
<proteinExistence type="predicted"/>
<evidence type="ECO:0000313" key="3">
    <source>
        <dbReference type="Proteomes" id="UP000499080"/>
    </source>
</evidence>
<evidence type="ECO:0000256" key="1">
    <source>
        <dbReference type="SAM" id="MobiDB-lite"/>
    </source>
</evidence>
<gene>
    <name evidence="2" type="ORF">AVEN_66496_1</name>
</gene>
<keyword evidence="3" id="KW-1185">Reference proteome</keyword>
<dbReference type="AlphaFoldDB" id="A0A4Y2TM55"/>
<organism evidence="2 3">
    <name type="scientific">Araneus ventricosus</name>
    <name type="common">Orbweaver spider</name>
    <name type="synonym">Epeira ventricosa</name>
    <dbReference type="NCBI Taxonomy" id="182803"/>
    <lineage>
        <taxon>Eukaryota</taxon>
        <taxon>Metazoa</taxon>
        <taxon>Ecdysozoa</taxon>
        <taxon>Arthropoda</taxon>
        <taxon>Chelicerata</taxon>
        <taxon>Arachnida</taxon>
        <taxon>Araneae</taxon>
        <taxon>Araneomorphae</taxon>
        <taxon>Entelegynae</taxon>
        <taxon>Araneoidea</taxon>
        <taxon>Araneidae</taxon>
        <taxon>Araneus</taxon>
    </lineage>
</organism>
<comment type="caution">
    <text evidence="2">The sequence shown here is derived from an EMBL/GenBank/DDBJ whole genome shotgun (WGS) entry which is preliminary data.</text>
</comment>
<name>A0A4Y2TM55_ARAVE</name>
<reference evidence="2 3" key="1">
    <citation type="journal article" date="2019" name="Sci. Rep.">
        <title>Orb-weaving spider Araneus ventricosus genome elucidates the spidroin gene catalogue.</title>
        <authorList>
            <person name="Kono N."/>
            <person name="Nakamura H."/>
            <person name="Ohtoshi R."/>
            <person name="Moran D.A.P."/>
            <person name="Shinohara A."/>
            <person name="Yoshida Y."/>
            <person name="Fujiwara M."/>
            <person name="Mori M."/>
            <person name="Tomita M."/>
            <person name="Arakawa K."/>
        </authorList>
    </citation>
    <scope>NUCLEOTIDE SEQUENCE [LARGE SCALE GENOMIC DNA]</scope>
</reference>
<sequence length="117" mass="13487">MSNISTEKKPLEAYTPEFHQITYIGGRPTLHKNSVAIFARICMADLANNTTCRKYLKKLTLQITTKHFASPEDKKKKQQGLASRRPNGPPGARRCDHLFSLFQTIKERKARKLKRFQ</sequence>
<protein>
    <submittedName>
        <fullName evidence="2">Uncharacterized protein</fullName>
    </submittedName>
</protein>